<dbReference type="AlphaFoldDB" id="A0A518RFV6"/>
<protein>
    <submittedName>
        <fullName evidence="2">Uncharacterized protein</fullName>
    </submittedName>
</protein>
<keyword evidence="1" id="KW-0472">Membrane</keyword>
<evidence type="ECO:0000313" key="3">
    <source>
        <dbReference type="Proteomes" id="UP000318055"/>
    </source>
</evidence>
<keyword evidence="1" id="KW-1133">Transmembrane helix</keyword>
<dbReference type="EMBL" id="CP042239">
    <property type="protein sequence ID" value="QDX26284.1"/>
    <property type="molecule type" value="Genomic_DNA"/>
</dbReference>
<dbReference type="Proteomes" id="UP000318055">
    <property type="component" value="Chromosome"/>
</dbReference>
<dbReference type="KEGG" id="ssua:FPZ54_09780"/>
<name>A0A518RFV6_9SPHN</name>
<dbReference type="OrthoDB" id="7568222at2"/>
<gene>
    <name evidence="2" type="ORF">FPZ54_09780</name>
</gene>
<reference evidence="2 3" key="1">
    <citation type="submission" date="2019-07" db="EMBL/GenBank/DDBJ databases">
        <title>Sphingomonas alkalisoli sp. nov., isolated from rhizosphere soil of Suaedae salsa.</title>
        <authorList>
            <person name="Zhang H."/>
            <person name="Xu L."/>
            <person name="Zhang J.-X."/>
            <person name="Sun J.-Q."/>
        </authorList>
    </citation>
    <scope>NUCLEOTIDE SEQUENCE [LARGE SCALE GENOMIC DNA]</scope>
    <source>
        <strain evidence="2 3">XS-10</strain>
    </source>
</reference>
<evidence type="ECO:0000256" key="1">
    <source>
        <dbReference type="SAM" id="Phobius"/>
    </source>
</evidence>
<sequence>MSPDTAIEYAPGPVERRAFDQMRASGVIREAHPAHYWFDLDRMGQDRRRTRNPKARIAIVLAVLMGAALIWMIP</sequence>
<keyword evidence="3" id="KW-1185">Reference proteome</keyword>
<feature type="transmembrane region" description="Helical" evidence="1">
    <location>
        <begin position="55"/>
        <end position="73"/>
    </location>
</feature>
<organism evidence="2 3">
    <name type="scientific">Sphingomonas suaedae</name>
    <dbReference type="NCBI Taxonomy" id="2599297"/>
    <lineage>
        <taxon>Bacteria</taxon>
        <taxon>Pseudomonadati</taxon>
        <taxon>Pseudomonadota</taxon>
        <taxon>Alphaproteobacteria</taxon>
        <taxon>Sphingomonadales</taxon>
        <taxon>Sphingomonadaceae</taxon>
        <taxon>Sphingomonas</taxon>
    </lineage>
</organism>
<keyword evidence="1" id="KW-0812">Transmembrane</keyword>
<accession>A0A518RFV6</accession>
<evidence type="ECO:0000313" key="2">
    <source>
        <dbReference type="EMBL" id="QDX26284.1"/>
    </source>
</evidence>
<proteinExistence type="predicted"/>